<feature type="chain" id="PRO_5005488394" evidence="1">
    <location>
        <begin position="23"/>
        <end position="47"/>
    </location>
</feature>
<accession>A0A0K2U4J3</accession>
<organism evidence="2">
    <name type="scientific">Lepeophtheirus salmonis</name>
    <name type="common">Salmon louse</name>
    <name type="synonym">Caligus salmonis</name>
    <dbReference type="NCBI Taxonomy" id="72036"/>
    <lineage>
        <taxon>Eukaryota</taxon>
        <taxon>Metazoa</taxon>
        <taxon>Ecdysozoa</taxon>
        <taxon>Arthropoda</taxon>
        <taxon>Crustacea</taxon>
        <taxon>Multicrustacea</taxon>
        <taxon>Hexanauplia</taxon>
        <taxon>Copepoda</taxon>
        <taxon>Siphonostomatoida</taxon>
        <taxon>Caligidae</taxon>
        <taxon>Lepeophtheirus</taxon>
    </lineage>
</organism>
<protein>
    <submittedName>
        <fullName evidence="2">Uncharacterized protein</fullName>
    </submittedName>
</protein>
<keyword evidence="1" id="KW-0732">Signal</keyword>
<reference evidence="2" key="1">
    <citation type="submission" date="2014-05" db="EMBL/GenBank/DDBJ databases">
        <authorList>
            <person name="Chronopoulou M."/>
        </authorList>
    </citation>
    <scope>NUCLEOTIDE SEQUENCE</scope>
    <source>
        <tissue evidence="2">Whole organism</tissue>
    </source>
</reference>
<dbReference type="AlphaFoldDB" id="A0A0K2U4J3"/>
<evidence type="ECO:0000256" key="1">
    <source>
        <dbReference type="SAM" id="SignalP"/>
    </source>
</evidence>
<name>A0A0K2U4J3_LEPSM</name>
<feature type="non-terminal residue" evidence="2">
    <location>
        <position position="1"/>
    </location>
</feature>
<sequence length="47" mass="5555">WPLSHLEVTIHFILLCLSTVSSKTVIKTIFEYLNYNIFFFNTSHSHI</sequence>
<proteinExistence type="predicted"/>
<evidence type="ECO:0000313" key="2">
    <source>
        <dbReference type="EMBL" id="CDW33229.1"/>
    </source>
</evidence>
<dbReference type="EMBL" id="HACA01015868">
    <property type="protein sequence ID" value="CDW33229.1"/>
    <property type="molecule type" value="Transcribed_RNA"/>
</dbReference>
<feature type="signal peptide" evidence="1">
    <location>
        <begin position="1"/>
        <end position="22"/>
    </location>
</feature>